<evidence type="ECO:0000256" key="3">
    <source>
        <dbReference type="ARBA" id="ARBA00022670"/>
    </source>
</evidence>
<dbReference type="NCBIfam" id="TIGR01893">
    <property type="entry name" value="aa-his-dipept"/>
    <property type="match status" value="1"/>
</dbReference>
<dbReference type="GO" id="GO:0046872">
    <property type="term" value="F:metal ion binding"/>
    <property type="evidence" value="ECO:0007669"/>
    <property type="project" value="UniProtKB-KW"/>
</dbReference>
<organism evidence="19 20">
    <name type="scientific">Dysosmobacter segnis</name>
    <dbReference type="NCBI Taxonomy" id="2763042"/>
    <lineage>
        <taxon>Bacteria</taxon>
        <taxon>Bacillati</taxon>
        <taxon>Bacillota</taxon>
        <taxon>Clostridia</taxon>
        <taxon>Eubacteriales</taxon>
        <taxon>Oscillospiraceae</taxon>
        <taxon>Dysosmobacter</taxon>
    </lineage>
</organism>
<dbReference type="EC" id="3.4.13.18" evidence="10"/>
<feature type="domain" description="Peptidase M20 dimerisation" evidence="18">
    <location>
        <begin position="207"/>
        <end position="288"/>
    </location>
</feature>
<dbReference type="AlphaFoldDB" id="A0A923MIC0"/>
<dbReference type="GO" id="GO:0070573">
    <property type="term" value="F:metallodipeptidase activity"/>
    <property type="evidence" value="ECO:0007669"/>
    <property type="project" value="TreeGrafter"/>
</dbReference>
<comment type="cofactor">
    <cofactor evidence="2">
        <name>Zn(2+)</name>
        <dbReference type="ChEBI" id="CHEBI:29105"/>
    </cofactor>
</comment>
<name>A0A923MIC0_9FIRM</name>
<evidence type="ECO:0000256" key="9">
    <source>
        <dbReference type="ARBA" id="ARBA00036421"/>
    </source>
</evidence>
<dbReference type="RefSeq" id="WP_187014768.1">
    <property type="nucleotide sequence ID" value="NZ_JACOQI010000007.1"/>
</dbReference>
<keyword evidence="20" id="KW-1185">Reference proteome</keyword>
<evidence type="ECO:0000256" key="11">
    <source>
        <dbReference type="ARBA" id="ARBA00044252"/>
    </source>
</evidence>
<evidence type="ECO:0000256" key="16">
    <source>
        <dbReference type="ARBA" id="ARBA00077688"/>
    </source>
</evidence>
<dbReference type="EMBL" id="JACOQI010000007">
    <property type="protein sequence ID" value="MBC5770521.1"/>
    <property type="molecule type" value="Genomic_DNA"/>
</dbReference>
<dbReference type="Pfam" id="PF01546">
    <property type="entry name" value="Peptidase_M20"/>
    <property type="match status" value="1"/>
</dbReference>
<evidence type="ECO:0000256" key="15">
    <source>
        <dbReference type="ARBA" id="ARBA00076004"/>
    </source>
</evidence>
<dbReference type="PANTHER" id="PTHR43501">
    <property type="entry name" value="CYTOSOL NON-SPECIFIC DIPEPTIDASE"/>
    <property type="match status" value="1"/>
</dbReference>
<comment type="similarity">
    <text evidence="12">Belongs to the peptidase M20C family.</text>
</comment>
<keyword evidence="5" id="KW-0378">Hydrolase</keyword>
<evidence type="ECO:0000256" key="10">
    <source>
        <dbReference type="ARBA" id="ARBA00038976"/>
    </source>
</evidence>
<keyword evidence="7" id="KW-0482">Metalloprotease</keyword>
<proteinExistence type="inferred from homology"/>
<dbReference type="Pfam" id="PF07687">
    <property type="entry name" value="M20_dimer"/>
    <property type="match status" value="1"/>
</dbReference>
<evidence type="ECO:0000313" key="20">
    <source>
        <dbReference type="Proteomes" id="UP000620327"/>
    </source>
</evidence>
<keyword evidence="6" id="KW-0862">Zinc</keyword>
<accession>A0A923MIC0</accession>
<evidence type="ECO:0000256" key="12">
    <source>
        <dbReference type="ARBA" id="ARBA00061423"/>
    </source>
</evidence>
<evidence type="ECO:0000256" key="13">
    <source>
        <dbReference type="ARBA" id="ARBA00071271"/>
    </source>
</evidence>
<dbReference type="Proteomes" id="UP000620327">
    <property type="component" value="Unassembled WGS sequence"/>
</dbReference>
<keyword evidence="3" id="KW-0645">Protease</keyword>
<evidence type="ECO:0000256" key="17">
    <source>
        <dbReference type="ARBA" id="ARBA00078074"/>
    </source>
</evidence>
<evidence type="ECO:0000256" key="7">
    <source>
        <dbReference type="ARBA" id="ARBA00023049"/>
    </source>
</evidence>
<keyword evidence="4" id="KW-0479">Metal-binding</keyword>
<evidence type="ECO:0000256" key="4">
    <source>
        <dbReference type="ARBA" id="ARBA00022723"/>
    </source>
</evidence>
<dbReference type="PIRSF" id="PIRSF016599">
    <property type="entry name" value="Xaa-His_dipept"/>
    <property type="match status" value="1"/>
</dbReference>
<dbReference type="Gene3D" id="3.40.630.10">
    <property type="entry name" value="Zn peptidases"/>
    <property type="match status" value="2"/>
</dbReference>
<dbReference type="FunFam" id="3.40.630.10:FF:000015">
    <property type="entry name" value="Aminoacyl-histidine dipeptidase PepD"/>
    <property type="match status" value="1"/>
</dbReference>
<comment type="cofactor">
    <cofactor evidence="1">
        <name>Co(2+)</name>
        <dbReference type="ChEBI" id="CHEBI:48828"/>
    </cofactor>
</comment>
<comment type="catalytic activity">
    <reaction evidence="9">
        <text>Hydrolysis of dipeptides, preferentially hydrophobic dipeptides including prolyl amino acids.</text>
        <dbReference type="EC" id="3.4.13.18"/>
    </reaction>
</comment>
<dbReference type="InterPro" id="IPR001160">
    <property type="entry name" value="Peptidase_M20C"/>
</dbReference>
<evidence type="ECO:0000256" key="14">
    <source>
        <dbReference type="ARBA" id="ARBA00075285"/>
    </source>
</evidence>
<dbReference type="GO" id="GO:0006508">
    <property type="term" value="P:proteolysis"/>
    <property type="evidence" value="ECO:0007669"/>
    <property type="project" value="UniProtKB-KW"/>
</dbReference>
<evidence type="ECO:0000256" key="8">
    <source>
        <dbReference type="ARBA" id="ARBA00023285"/>
    </source>
</evidence>
<dbReference type="InterPro" id="IPR011650">
    <property type="entry name" value="Peptidase_M20_dimer"/>
</dbReference>
<gene>
    <name evidence="19" type="ORF">H8Z83_09335</name>
</gene>
<reference evidence="19" key="1">
    <citation type="submission" date="2020-08" db="EMBL/GenBank/DDBJ databases">
        <title>Genome public.</title>
        <authorList>
            <person name="Liu C."/>
            <person name="Sun Q."/>
        </authorList>
    </citation>
    <scope>NUCLEOTIDE SEQUENCE</scope>
    <source>
        <strain evidence="19">BX15</strain>
    </source>
</reference>
<dbReference type="PANTHER" id="PTHR43501:SF1">
    <property type="entry name" value="CYTOSOL NON-SPECIFIC DIPEPTIDASE"/>
    <property type="match status" value="1"/>
</dbReference>
<dbReference type="FunFam" id="3.40.630.10:FF:000072">
    <property type="entry name" value="Aminoacyl-histidine dipeptidase"/>
    <property type="match status" value="1"/>
</dbReference>
<dbReference type="PRINTS" id="PR00934">
    <property type="entry name" value="XHISDIPTASE"/>
</dbReference>
<dbReference type="InterPro" id="IPR002933">
    <property type="entry name" value="Peptidase_M20"/>
</dbReference>
<evidence type="ECO:0000256" key="1">
    <source>
        <dbReference type="ARBA" id="ARBA00001941"/>
    </source>
</evidence>
<evidence type="ECO:0000259" key="18">
    <source>
        <dbReference type="Pfam" id="PF07687"/>
    </source>
</evidence>
<evidence type="ECO:0000256" key="5">
    <source>
        <dbReference type="ARBA" id="ARBA00022801"/>
    </source>
</evidence>
<dbReference type="SUPFAM" id="SSF53187">
    <property type="entry name" value="Zn-dependent exopeptidases"/>
    <property type="match status" value="1"/>
</dbReference>
<evidence type="ECO:0000256" key="6">
    <source>
        <dbReference type="ARBA" id="ARBA00022833"/>
    </source>
</evidence>
<evidence type="ECO:0000313" key="19">
    <source>
        <dbReference type="EMBL" id="MBC5770521.1"/>
    </source>
</evidence>
<keyword evidence="8" id="KW-0170">Cobalt</keyword>
<comment type="caution">
    <text evidence="19">The sequence shown here is derived from an EMBL/GenBank/DDBJ whole genome shotgun (WGS) entry which is preliminary data.</text>
</comment>
<dbReference type="GO" id="GO:0005829">
    <property type="term" value="C:cytosol"/>
    <property type="evidence" value="ECO:0007669"/>
    <property type="project" value="TreeGrafter"/>
</dbReference>
<evidence type="ECO:0000256" key="2">
    <source>
        <dbReference type="ARBA" id="ARBA00001947"/>
    </source>
</evidence>
<protein>
    <recommendedName>
        <fullName evidence="13">Cytosol non-specific dipeptidase</fullName>
        <ecNumber evidence="10">3.4.13.18</ecNumber>
    </recommendedName>
    <alternativeName>
        <fullName evidence="16">Aminoacyl-histidine dipeptidase</fullName>
    </alternativeName>
    <alternativeName>
        <fullName evidence="15">Beta-alanyl-histidine dipeptidase</fullName>
    </alternativeName>
    <alternativeName>
        <fullName evidence="14">Carnosinase</fullName>
    </alternativeName>
    <alternativeName>
        <fullName evidence="11">Peptidase D</fullName>
    </alternativeName>
    <alternativeName>
        <fullName evidence="17">Xaa-His dipeptidase</fullName>
    </alternativeName>
</protein>
<sequence>MAILSNLEPKRVFEIFEEMCAIPHGSTNTKAISDWCVAFGEKLGLEHYQDEANNVILIAPATPGYEDAPAVILQGHVDMVCEKEAGCAKDMDKEGLDLFADGDLVGAKGTTLGGDDGIAVAMALAALEDTTVQHPRLEVVLTTDEEIGMLGAAVLDVTPLQGRTMLNIDSEEEGIFTVGCAGGSSVFCHLPLVRENFSGETLVVRVSGLVGGHSGVEINKGHANANVLMGRLLRAMSAVTELRLVSAEGGSKDNAIPTAAAAVVTVVDGSAARKAAETLAAEMKKEYRIADPGLTVAVETVETKSLPMDEVTTGKALCMLTCLPNGVQAMSMDIPGLVQTSLNIGILKCGDDEMTAVCSVRSSVASQKQMVRDRLRCLTEQMGGRVDVIGDYPAWEYLPDSPLRERMIEVYREQYGKEPVVETIHAGLECGLLGEKLPGLDCVSFGPDLTDIHTPRERMHIASVQRTWKLLCEVLKRSK</sequence>
<dbReference type="CDD" id="cd03890">
    <property type="entry name" value="M20_pepD"/>
    <property type="match status" value="1"/>
</dbReference>